<feature type="domain" description="CHCH" evidence="3">
    <location>
        <begin position="128"/>
        <end position="160"/>
    </location>
</feature>
<feature type="compositionally biased region" description="Polar residues" evidence="2">
    <location>
        <begin position="9"/>
        <end position="22"/>
    </location>
</feature>
<evidence type="ECO:0000256" key="1">
    <source>
        <dbReference type="ARBA" id="ARBA00023157"/>
    </source>
</evidence>
<evidence type="ECO:0000313" key="5">
    <source>
        <dbReference type="Proteomes" id="UP000703661"/>
    </source>
</evidence>
<dbReference type="InterPro" id="IPR009069">
    <property type="entry name" value="Cys_alpha_HP_mot_SF"/>
</dbReference>
<evidence type="ECO:0000256" key="2">
    <source>
        <dbReference type="SAM" id="MobiDB-lite"/>
    </source>
</evidence>
<dbReference type="InterPro" id="IPR055304">
    <property type="entry name" value="CHCHD2/10-like"/>
</dbReference>
<comment type="caution">
    <text evidence="4">The sequence shown here is derived from an EMBL/GenBank/DDBJ whole genome shotgun (WGS) entry which is preliminary data.</text>
</comment>
<dbReference type="InterPro" id="IPR010625">
    <property type="entry name" value="CHCH"/>
</dbReference>
<sequence length="168" mass="17619">MARQRSRAAPSQQTRKASTMPTRQAPPPPPAHAAPQQHHNQMAPGQQQSSAMGHPAPRQPGLFGQMASTAAGVAVGSAVGHTIGHGISSIFGGGSSAQAEASEAQQPQQYQQPNYYGNAAMPTSSTSCDANAKAFTQCLETNGNDVSRCQFYLEQLKACQAFVAQQQI</sequence>
<accession>A0A9P6MQ15</accession>
<organism evidence="4 5">
    <name type="scientific">Entomortierella chlamydospora</name>
    <dbReference type="NCBI Taxonomy" id="101097"/>
    <lineage>
        <taxon>Eukaryota</taxon>
        <taxon>Fungi</taxon>
        <taxon>Fungi incertae sedis</taxon>
        <taxon>Mucoromycota</taxon>
        <taxon>Mortierellomycotina</taxon>
        <taxon>Mortierellomycetes</taxon>
        <taxon>Mortierellales</taxon>
        <taxon>Mortierellaceae</taxon>
        <taxon>Entomortierella</taxon>
    </lineage>
</organism>
<gene>
    <name evidence="4" type="primary">CHCHD2</name>
    <name evidence="4" type="ORF">BGZ80_003008</name>
</gene>
<protein>
    <submittedName>
        <fullName evidence="4">Coiled-coil-helix-coiled-coil-helix domain-containing protein 2</fullName>
    </submittedName>
</protein>
<dbReference type="GO" id="GO:0005739">
    <property type="term" value="C:mitochondrion"/>
    <property type="evidence" value="ECO:0007669"/>
    <property type="project" value="TreeGrafter"/>
</dbReference>
<keyword evidence="1" id="KW-1015">Disulfide bond</keyword>
<keyword evidence="5" id="KW-1185">Reference proteome</keyword>
<dbReference type="Proteomes" id="UP000703661">
    <property type="component" value="Unassembled WGS sequence"/>
</dbReference>
<dbReference type="PANTHER" id="PTHR13523">
    <property type="entry name" value="COILED-COIL-HELIX-COILED-COIL-HELIX DOMAIN CONTAINING 2/NUR77"/>
    <property type="match status" value="1"/>
</dbReference>
<dbReference type="EMBL" id="JAAAID010001771">
    <property type="protein sequence ID" value="KAG0008835.1"/>
    <property type="molecule type" value="Genomic_DNA"/>
</dbReference>
<dbReference type="AlphaFoldDB" id="A0A9P6MQ15"/>
<evidence type="ECO:0000313" key="4">
    <source>
        <dbReference type="EMBL" id="KAG0008835.1"/>
    </source>
</evidence>
<evidence type="ECO:0000259" key="3">
    <source>
        <dbReference type="Pfam" id="PF06747"/>
    </source>
</evidence>
<reference evidence="4" key="1">
    <citation type="journal article" date="2020" name="Fungal Divers.">
        <title>Resolving the Mortierellaceae phylogeny through synthesis of multi-gene phylogenetics and phylogenomics.</title>
        <authorList>
            <person name="Vandepol N."/>
            <person name="Liber J."/>
            <person name="Desiro A."/>
            <person name="Na H."/>
            <person name="Kennedy M."/>
            <person name="Barry K."/>
            <person name="Grigoriev I.V."/>
            <person name="Miller A.N."/>
            <person name="O'Donnell K."/>
            <person name="Stajich J.E."/>
            <person name="Bonito G."/>
        </authorList>
    </citation>
    <scope>NUCLEOTIDE SEQUENCE</scope>
    <source>
        <strain evidence="4">NRRL 2769</strain>
    </source>
</reference>
<dbReference type="PANTHER" id="PTHR13523:SF2">
    <property type="entry name" value="COILED-COIL-HELIX-COILED-COIL-HELIX DOMAIN CONTAINING 2, ISOFORM A-RELATED"/>
    <property type="match status" value="1"/>
</dbReference>
<dbReference type="GO" id="GO:0007005">
    <property type="term" value="P:mitochondrion organization"/>
    <property type="evidence" value="ECO:0007669"/>
    <property type="project" value="InterPro"/>
</dbReference>
<dbReference type="OrthoDB" id="1106148at2759"/>
<proteinExistence type="predicted"/>
<dbReference type="GO" id="GO:0005634">
    <property type="term" value="C:nucleus"/>
    <property type="evidence" value="ECO:0007669"/>
    <property type="project" value="TreeGrafter"/>
</dbReference>
<name>A0A9P6MQ15_9FUNG</name>
<dbReference type="Pfam" id="PF06747">
    <property type="entry name" value="CHCH"/>
    <property type="match status" value="1"/>
</dbReference>
<feature type="region of interest" description="Disordered" evidence="2">
    <location>
        <begin position="1"/>
        <end position="65"/>
    </location>
</feature>
<dbReference type="SUPFAM" id="SSF47072">
    <property type="entry name" value="Cysteine alpha-hairpin motif"/>
    <property type="match status" value="1"/>
</dbReference>